<proteinExistence type="predicted"/>
<evidence type="ECO:0000256" key="1">
    <source>
        <dbReference type="SAM" id="MobiDB-lite"/>
    </source>
</evidence>
<protein>
    <submittedName>
        <fullName evidence="2">Uncharacterized protein</fullName>
    </submittedName>
</protein>
<keyword evidence="3" id="KW-1185">Reference proteome</keyword>
<name>A0A9E7NMV7_9CAUD</name>
<accession>A0A9E7NMV7</accession>
<sequence>MKPRKIGRTELQRLLASCSLTVDKLRRDAPFVPENPNWVIVHFEYPRSPLGALIWGWQALHGVKFSRAVHASFELLNGERYDRCWLQTLMGVASANNHNGLRLLVPTPYSNETIAMRALEFLVERGETRFDCADFVVYCLGTAGYQGILPGDLLEGLLPFYYHAIKKFKLHGNPQTGEQRDTATPTQTTTPPRDNY</sequence>
<evidence type="ECO:0000313" key="3">
    <source>
        <dbReference type="Proteomes" id="UP001059684"/>
    </source>
</evidence>
<organism evidence="2 3">
    <name type="scientific">Plectonema phage JingP1</name>
    <dbReference type="NCBI Taxonomy" id="2961687"/>
    <lineage>
        <taxon>Viruses</taxon>
        <taxon>Duplodnaviria</taxon>
        <taxon>Heunggongvirae</taxon>
        <taxon>Uroviricota</taxon>
        <taxon>Caudoviricetes</taxon>
        <taxon>Saffermanviridae</taxon>
        <taxon>Morrisvirus</taxon>
        <taxon>Morrisvirus JingP1</taxon>
    </lineage>
</organism>
<dbReference type="Proteomes" id="UP001059684">
    <property type="component" value="Segment"/>
</dbReference>
<evidence type="ECO:0000313" key="2">
    <source>
        <dbReference type="EMBL" id="UTQ79810.1"/>
    </source>
</evidence>
<reference evidence="2" key="1">
    <citation type="submission" date="2022-06" db="EMBL/GenBank/DDBJ databases">
        <authorList>
            <person name="He X."/>
            <person name="Cao L."/>
            <person name="Zhang S."/>
            <person name="Xiao J."/>
            <person name="Tong Y."/>
        </authorList>
    </citation>
    <scope>NUCLEOTIDE SEQUENCE</scope>
</reference>
<feature type="region of interest" description="Disordered" evidence="1">
    <location>
        <begin position="172"/>
        <end position="196"/>
    </location>
</feature>
<dbReference type="EMBL" id="ON677538">
    <property type="protein sequence ID" value="UTQ79810.1"/>
    <property type="molecule type" value="Genomic_DNA"/>
</dbReference>
<feature type="compositionally biased region" description="Low complexity" evidence="1">
    <location>
        <begin position="182"/>
        <end position="196"/>
    </location>
</feature>